<feature type="compositionally biased region" description="Low complexity" evidence="4">
    <location>
        <begin position="450"/>
        <end position="466"/>
    </location>
</feature>
<dbReference type="GO" id="GO:0035556">
    <property type="term" value="P:intracellular signal transduction"/>
    <property type="evidence" value="ECO:0007669"/>
    <property type="project" value="TreeGrafter"/>
</dbReference>
<evidence type="ECO:0000256" key="3">
    <source>
        <dbReference type="PROSITE-ProRule" id="PRU10141"/>
    </source>
</evidence>
<feature type="region of interest" description="Disordered" evidence="4">
    <location>
        <begin position="813"/>
        <end position="959"/>
    </location>
</feature>
<feature type="compositionally biased region" description="Low complexity" evidence="4">
    <location>
        <begin position="839"/>
        <end position="850"/>
    </location>
</feature>
<feature type="compositionally biased region" description="Low complexity" evidence="4">
    <location>
        <begin position="625"/>
        <end position="643"/>
    </location>
</feature>
<feature type="region of interest" description="Disordered" evidence="4">
    <location>
        <begin position="450"/>
        <end position="469"/>
    </location>
</feature>
<feature type="domain" description="Protein kinase" evidence="5">
    <location>
        <begin position="37"/>
        <end position="283"/>
    </location>
</feature>
<dbReference type="AlphaFoldDB" id="A0A1X2IVB4"/>
<feature type="compositionally biased region" description="Basic and acidic residues" evidence="4">
    <location>
        <begin position="940"/>
        <end position="955"/>
    </location>
</feature>
<dbReference type="STRING" id="90262.A0A1X2IVB4"/>
<proteinExistence type="predicted"/>
<dbReference type="CDD" id="cd14003">
    <property type="entry name" value="STKc_AMPK-like"/>
    <property type="match status" value="1"/>
</dbReference>
<evidence type="ECO:0000256" key="2">
    <source>
        <dbReference type="ARBA" id="ARBA00022840"/>
    </source>
</evidence>
<dbReference type="InterPro" id="IPR017441">
    <property type="entry name" value="Protein_kinase_ATP_BS"/>
</dbReference>
<feature type="region of interest" description="Disordered" evidence="4">
    <location>
        <begin position="607"/>
        <end position="643"/>
    </location>
</feature>
<feature type="compositionally biased region" description="Polar residues" evidence="4">
    <location>
        <begin position="819"/>
        <end position="838"/>
    </location>
</feature>
<dbReference type="SUPFAM" id="SSF56112">
    <property type="entry name" value="Protein kinase-like (PK-like)"/>
    <property type="match status" value="1"/>
</dbReference>
<comment type="caution">
    <text evidence="6">The sequence shown here is derived from an EMBL/GenBank/DDBJ whole genome shotgun (WGS) entry which is preliminary data.</text>
</comment>
<gene>
    <name evidence="6" type="ORF">BCR42DRAFT_343364</name>
</gene>
<dbReference type="InterPro" id="IPR000719">
    <property type="entry name" value="Prot_kinase_dom"/>
</dbReference>
<dbReference type="PROSITE" id="PS50011">
    <property type="entry name" value="PROTEIN_KINASE_DOM"/>
    <property type="match status" value="1"/>
</dbReference>
<feature type="region of interest" description="Disordered" evidence="4">
    <location>
        <begin position="301"/>
        <end position="336"/>
    </location>
</feature>
<feature type="compositionally biased region" description="Low complexity" evidence="4">
    <location>
        <begin position="911"/>
        <end position="925"/>
    </location>
</feature>
<feature type="compositionally biased region" description="Low complexity" evidence="4">
    <location>
        <begin position="858"/>
        <end position="884"/>
    </location>
</feature>
<dbReference type="PROSITE" id="PS00108">
    <property type="entry name" value="PROTEIN_KINASE_ST"/>
    <property type="match status" value="1"/>
</dbReference>
<dbReference type="GO" id="GO:0005524">
    <property type="term" value="F:ATP binding"/>
    <property type="evidence" value="ECO:0007669"/>
    <property type="project" value="UniProtKB-UniRule"/>
</dbReference>
<feature type="region of interest" description="Disordered" evidence="4">
    <location>
        <begin position="406"/>
        <end position="439"/>
    </location>
</feature>
<protein>
    <recommendedName>
        <fullName evidence="5">Protein kinase domain-containing protein</fullName>
    </recommendedName>
</protein>
<keyword evidence="2 3" id="KW-0067">ATP-binding</keyword>
<feature type="region of interest" description="Disordered" evidence="4">
    <location>
        <begin position="667"/>
        <end position="701"/>
    </location>
</feature>
<feature type="compositionally biased region" description="Polar residues" evidence="4">
    <location>
        <begin position="891"/>
        <end position="909"/>
    </location>
</feature>
<feature type="binding site" evidence="3">
    <location>
        <position position="67"/>
    </location>
    <ligand>
        <name>ATP</name>
        <dbReference type="ChEBI" id="CHEBI:30616"/>
    </ligand>
</feature>
<dbReference type="InterPro" id="IPR008271">
    <property type="entry name" value="Ser/Thr_kinase_AS"/>
</dbReference>
<dbReference type="Pfam" id="PF00069">
    <property type="entry name" value="Pkinase"/>
    <property type="match status" value="1"/>
</dbReference>
<sequence length="1041" mass="115596">MSYKRSSLRNQKAKLAADYNDLLKELSSREMASVGCYTIGDTIGEGTYGKVKLGTHKLTGQHVAVKKINKQHAPMIAREIHHHRQLEHPNIVRIYEIIMTESAIHIFSEYCPNGELFDLLASTGRFSESRAQLWFQQLTNALQLCHRQGIVHRDLKLENILLDSNDNCKICDFGFARFTDNKQLLETFCGSLAYSAPEVIMRQKYTGPETDIWSLGVILYTLLAGELPFDDDSEIVTQRKIVNVDYEMPGYFSTYAQDLIANLLKRDPTDRLTMDQIINHPWMQNSLVEDDTSVTHINEHELDISSSSSNDDDDDDDMDDDDCSSSTRYSSRSDLDSIFSNPRFKNDLMEEDEDDLMTEASFISSSDGGKSGDLMQQHFRKNGYSDGSKFSPQVRFSLGMMRPEDKAKYTSRSPRFSAPTVSNRPTSTQSTASTTFRSSLPLSLLSNRESIRPSSISSTSSFDTNPMTPTEQRVANSLIAAGFDEYIVNSMRSNTCGTANTLWNMLMDKQQQTQLQHRDDSIATASYSALDNNTKTMNTNNRWSTFSPKCLSIDKNSTIPVDSSCQTVSSQLPPSTALLVDRTTQTTSMNSPIITTDLDKTTCVNTENWTSSAPPSMAPRDQPYSSFNSKPSPRSISSMASSTSISTMSSEKSGWFTSVKSWFGGNGGKMESSIPQAPVRPSSLRQQHRLQQYQQQPVSYRDFDSRSQISTENIQSELAPPIYRSGMNKYRRHLIQMEDEWSQQQSQEKNADMDGMLSPPAPTATMTPRPTADTLSIITTPKYVSSTAVPSHVTELDICEKLYPSYHRPLPPLAPPAPTYTNNSKNSNNRQCYQNQSLPRQIKQQHQQQLSPPPSPPAIESISTSSNDNVHSQSATTSSTSNNSICAESPLPTSSELIEPVATSSTPYPDSTVSKTSSSLSPSPKANVAPVLPPTPPTTEEEKNMENVSMEEKANAAKNHLPARVTTAPSTSSPPLAPHSSKLSPALLISNHSSKMMPTALASRRFEFTPRSRLSVYGMNDRGARGSMTSKAIIEEEEEEE</sequence>
<evidence type="ECO:0000259" key="5">
    <source>
        <dbReference type="PROSITE" id="PS50011"/>
    </source>
</evidence>
<keyword evidence="7" id="KW-1185">Reference proteome</keyword>
<dbReference type="PROSITE" id="PS00107">
    <property type="entry name" value="PROTEIN_KINASE_ATP"/>
    <property type="match status" value="1"/>
</dbReference>
<dbReference type="GO" id="GO:0005737">
    <property type="term" value="C:cytoplasm"/>
    <property type="evidence" value="ECO:0007669"/>
    <property type="project" value="TreeGrafter"/>
</dbReference>
<keyword evidence="1 3" id="KW-0547">Nucleotide-binding</keyword>
<dbReference type="Gene3D" id="1.10.510.10">
    <property type="entry name" value="Transferase(Phosphotransferase) domain 1"/>
    <property type="match status" value="1"/>
</dbReference>
<feature type="region of interest" description="Disordered" evidence="4">
    <location>
        <begin position="741"/>
        <end position="770"/>
    </location>
</feature>
<dbReference type="GO" id="GO:0004674">
    <property type="term" value="F:protein serine/threonine kinase activity"/>
    <property type="evidence" value="ECO:0007669"/>
    <property type="project" value="TreeGrafter"/>
</dbReference>
<dbReference type="PANTHER" id="PTHR24346:SF110">
    <property type="entry name" value="NON-SPECIFIC SERINE_THREONINE PROTEIN KINASE"/>
    <property type="match status" value="1"/>
</dbReference>
<evidence type="ECO:0000256" key="1">
    <source>
        <dbReference type="ARBA" id="ARBA00022741"/>
    </source>
</evidence>
<evidence type="ECO:0000313" key="6">
    <source>
        <dbReference type="EMBL" id="ORZ23009.1"/>
    </source>
</evidence>
<dbReference type="SMART" id="SM00220">
    <property type="entry name" value="S_TKc"/>
    <property type="match status" value="1"/>
</dbReference>
<evidence type="ECO:0000256" key="4">
    <source>
        <dbReference type="SAM" id="MobiDB-lite"/>
    </source>
</evidence>
<dbReference type="InterPro" id="IPR011009">
    <property type="entry name" value="Kinase-like_dom_sf"/>
</dbReference>
<accession>A0A1X2IVB4</accession>
<reference evidence="6 7" key="1">
    <citation type="submission" date="2016-07" db="EMBL/GenBank/DDBJ databases">
        <title>Pervasive Adenine N6-methylation of Active Genes in Fungi.</title>
        <authorList>
            <consortium name="DOE Joint Genome Institute"/>
            <person name="Mondo S.J."/>
            <person name="Dannebaum R.O."/>
            <person name="Kuo R.C."/>
            <person name="Labutti K."/>
            <person name="Haridas S."/>
            <person name="Kuo A."/>
            <person name="Salamov A."/>
            <person name="Ahrendt S.R."/>
            <person name="Lipzen A."/>
            <person name="Sullivan W."/>
            <person name="Andreopoulos W.B."/>
            <person name="Clum A."/>
            <person name="Lindquist E."/>
            <person name="Daum C."/>
            <person name="Ramamoorthy G.K."/>
            <person name="Gryganskyi A."/>
            <person name="Culley D."/>
            <person name="Magnuson J.K."/>
            <person name="James T.Y."/>
            <person name="O'Malley M.A."/>
            <person name="Stajich J.E."/>
            <person name="Spatafora J.W."/>
            <person name="Visel A."/>
            <person name="Grigoriev I.V."/>
        </authorList>
    </citation>
    <scope>NUCLEOTIDE SEQUENCE [LARGE SCALE GENOMIC DNA]</scope>
    <source>
        <strain evidence="6 7">NRRL 1336</strain>
    </source>
</reference>
<dbReference type="FunFam" id="1.10.510.10:FF:000571">
    <property type="entry name" value="Maternal embryonic leucine zipper kinase"/>
    <property type="match status" value="1"/>
</dbReference>
<dbReference type="PANTHER" id="PTHR24346">
    <property type="entry name" value="MAP/MICROTUBULE AFFINITY-REGULATING KINASE"/>
    <property type="match status" value="1"/>
</dbReference>
<dbReference type="OrthoDB" id="504170at2759"/>
<feature type="region of interest" description="Disordered" evidence="4">
    <location>
        <begin position="1017"/>
        <end position="1041"/>
    </location>
</feature>
<feature type="compositionally biased region" description="Acidic residues" evidence="4">
    <location>
        <begin position="310"/>
        <end position="323"/>
    </location>
</feature>
<evidence type="ECO:0000313" key="7">
    <source>
        <dbReference type="Proteomes" id="UP000193560"/>
    </source>
</evidence>
<dbReference type="Proteomes" id="UP000193560">
    <property type="component" value="Unassembled WGS sequence"/>
</dbReference>
<feature type="compositionally biased region" description="Polar residues" evidence="4">
    <location>
        <begin position="410"/>
        <end position="437"/>
    </location>
</feature>
<dbReference type="EMBL" id="MCGE01000003">
    <property type="protein sequence ID" value="ORZ23009.1"/>
    <property type="molecule type" value="Genomic_DNA"/>
</dbReference>
<organism evidence="6 7">
    <name type="scientific">Absidia repens</name>
    <dbReference type="NCBI Taxonomy" id="90262"/>
    <lineage>
        <taxon>Eukaryota</taxon>
        <taxon>Fungi</taxon>
        <taxon>Fungi incertae sedis</taxon>
        <taxon>Mucoromycota</taxon>
        <taxon>Mucoromycotina</taxon>
        <taxon>Mucoromycetes</taxon>
        <taxon>Mucorales</taxon>
        <taxon>Cunninghamellaceae</taxon>
        <taxon>Absidia</taxon>
    </lineage>
</organism>
<name>A0A1X2IVB4_9FUNG</name>